<evidence type="ECO:0000313" key="3">
    <source>
        <dbReference type="Proteomes" id="UP001498398"/>
    </source>
</evidence>
<dbReference type="PANTHER" id="PTHR43157:SF31">
    <property type="entry name" value="PHOSPHATIDYLINOSITOL-GLYCAN BIOSYNTHESIS CLASS F PROTEIN"/>
    <property type="match status" value="1"/>
</dbReference>
<protein>
    <submittedName>
        <fullName evidence="2">Uncharacterized protein</fullName>
    </submittedName>
</protein>
<dbReference type="PANTHER" id="PTHR43157">
    <property type="entry name" value="PHOSPHATIDYLINOSITOL-GLYCAN BIOSYNTHESIS CLASS F PROTEIN-RELATED"/>
    <property type="match status" value="1"/>
</dbReference>
<dbReference type="InterPro" id="IPR036291">
    <property type="entry name" value="NAD(P)-bd_dom_sf"/>
</dbReference>
<name>A0ABR1JCY8_9AGAR</name>
<dbReference type="Gene3D" id="3.40.50.720">
    <property type="entry name" value="NAD(P)-binding Rossmann-like Domain"/>
    <property type="match status" value="1"/>
</dbReference>
<evidence type="ECO:0000313" key="2">
    <source>
        <dbReference type="EMBL" id="KAK7458153.1"/>
    </source>
</evidence>
<gene>
    <name evidence="2" type="ORF">VKT23_010061</name>
</gene>
<dbReference type="InterPro" id="IPR002347">
    <property type="entry name" value="SDR_fam"/>
</dbReference>
<comment type="caution">
    <text evidence="2">The sequence shown here is derived from an EMBL/GenBank/DDBJ whole genome shotgun (WGS) entry which is preliminary data.</text>
</comment>
<accession>A0ABR1JCY8</accession>
<keyword evidence="3" id="KW-1185">Reference proteome</keyword>
<dbReference type="EMBL" id="JBANRG010000018">
    <property type="protein sequence ID" value="KAK7458153.1"/>
    <property type="molecule type" value="Genomic_DNA"/>
</dbReference>
<dbReference type="PRINTS" id="PR00081">
    <property type="entry name" value="GDHRDH"/>
</dbReference>
<organism evidence="2 3">
    <name type="scientific">Marasmiellus scandens</name>
    <dbReference type="NCBI Taxonomy" id="2682957"/>
    <lineage>
        <taxon>Eukaryota</taxon>
        <taxon>Fungi</taxon>
        <taxon>Dikarya</taxon>
        <taxon>Basidiomycota</taxon>
        <taxon>Agaricomycotina</taxon>
        <taxon>Agaricomycetes</taxon>
        <taxon>Agaricomycetidae</taxon>
        <taxon>Agaricales</taxon>
        <taxon>Marasmiineae</taxon>
        <taxon>Omphalotaceae</taxon>
        <taxon>Marasmiellus</taxon>
    </lineage>
</organism>
<sequence>MHYTREDMDKEQSRPMPAVVSADLSGKTVIVTGVNVGIGLEAVKHFARMNPGRLIIACRSKEKGEEAKKGKSVQALSTETNCQHVEAWVLELSDFANVKAFADRAVAELDRIDYLIENAGIANAGKYDVTKDRWEITLQVNNLAPTLLALRLLPKMMETAKKYATFPRLVVVSSNTHYWSTIEKEIIDAPKGKLLELFSSQEDRSRNPAVSRNRYQDSKLFNVLFVRALTARLPFPSPNGNPPTITPVAINPGFCISSLR</sequence>
<evidence type="ECO:0000256" key="1">
    <source>
        <dbReference type="ARBA" id="ARBA00023002"/>
    </source>
</evidence>
<reference evidence="2 3" key="1">
    <citation type="submission" date="2024-01" db="EMBL/GenBank/DDBJ databases">
        <title>A draft genome for the cacao thread blight pathogen Marasmiellus scandens.</title>
        <authorList>
            <person name="Baruah I.K."/>
            <person name="Leung J."/>
            <person name="Bukari Y."/>
            <person name="Amoako-Attah I."/>
            <person name="Meinhardt L.W."/>
            <person name="Bailey B.A."/>
            <person name="Cohen S.P."/>
        </authorList>
    </citation>
    <scope>NUCLEOTIDE SEQUENCE [LARGE SCALE GENOMIC DNA]</scope>
    <source>
        <strain evidence="2 3">GH-19</strain>
    </source>
</reference>
<dbReference type="SUPFAM" id="SSF51735">
    <property type="entry name" value="NAD(P)-binding Rossmann-fold domains"/>
    <property type="match status" value="1"/>
</dbReference>
<proteinExistence type="predicted"/>
<dbReference type="Pfam" id="PF00106">
    <property type="entry name" value="adh_short"/>
    <property type="match status" value="1"/>
</dbReference>
<dbReference type="Proteomes" id="UP001498398">
    <property type="component" value="Unassembled WGS sequence"/>
</dbReference>
<keyword evidence="1" id="KW-0560">Oxidoreductase</keyword>